<sequence>MINEISQKIKTLRKQQNLTLKDLSEKSGFSVSFLSQVENGTSSLAIMSLKKIADALNVPIIYFFQEYEDNKYLVKSEDHKTFELEGTPSKFIRISGDFPSRTMETLIVTIAPETEHGQSMTHAGEEFVYVFEGVLIVTIGDTDYLLKAGDSIHYPSTISHVWKNPLKQEARILSTTSNRIF</sequence>
<proteinExistence type="predicted"/>
<dbReference type="GO" id="GO:0003700">
    <property type="term" value="F:DNA-binding transcription factor activity"/>
    <property type="evidence" value="ECO:0007669"/>
    <property type="project" value="TreeGrafter"/>
</dbReference>
<dbReference type="CDD" id="cd00093">
    <property type="entry name" value="HTH_XRE"/>
    <property type="match status" value="1"/>
</dbReference>
<evidence type="ECO:0000313" key="4">
    <source>
        <dbReference type="Proteomes" id="UP000216024"/>
    </source>
</evidence>
<gene>
    <name evidence="3" type="ORF">CCE28_03855</name>
</gene>
<dbReference type="SUPFAM" id="SSF47413">
    <property type="entry name" value="lambda repressor-like DNA-binding domains"/>
    <property type="match status" value="1"/>
</dbReference>
<dbReference type="Gene3D" id="2.60.120.10">
    <property type="entry name" value="Jelly Rolls"/>
    <property type="match status" value="1"/>
</dbReference>
<protein>
    <submittedName>
        <fullName evidence="3">DNA-binding protein</fullName>
    </submittedName>
</protein>
<dbReference type="PROSITE" id="PS50943">
    <property type="entry name" value="HTH_CROC1"/>
    <property type="match status" value="1"/>
</dbReference>
<dbReference type="Pfam" id="PF07883">
    <property type="entry name" value="Cupin_2"/>
    <property type="match status" value="1"/>
</dbReference>
<feature type="domain" description="HTH cro/C1-type" evidence="2">
    <location>
        <begin position="9"/>
        <end position="63"/>
    </location>
</feature>
<dbReference type="InterPro" id="IPR013096">
    <property type="entry name" value="Cupin_2"/>
</dbReference>
<dbReference type="InterPro" id="IPR011051">
    <property type="entry name" value="RmlC_Cupin_sf"/>
</dbReference>
<dbReference type="GO" id="GO:0003677">
    <property type="term" value="F:DNA binding"/>
    <property type="evidence" value="ECO:0007669"/>
    <property type="project" value="UniProtKB-KW"/>
</dbReference>
<accession>A0A267MPG3</accession>
<evidence type="ECO:0000256" key="1">
    <source>
        <dbReference type="ARBA" id="ARBA00023125"/>
    </source>
</evidence>
<dbReference type="InterPro" id="IPR014710">
    <property type="entry name" value="RmlC-like_jellyroll"/>
</dbReference>
<keyword evidence="1 3" id="KW-0238">DNA-binding</keyword>
<dbReference type="InterPro" id="IPR001387">
    <property type="entry name" value="Cro/C1-type_HTH"/>
</dbReference>
<dbReference type="InterPro" id="IPR050807">
    <property type="entry name" value="TransReg_Diox_bact_type"/>
</dbReference>
<dbReference type="EMBL" id="NIBG01000002">
    <property type="protein sequence ID" value="PAB60683.1"/>
    <property type="molecule type" value="Genomic_DNA"/>
</dbReference>
<name>A0A267MPG3_9FIRM</name>
<dbReference type="Gene3D" id="1.10.260.40">
    <property type="entry name" value="lambda repressor-like DNA-binding domains"/>
    <property type="match status" value="1"/>
</dbReference>
<comment type="caution">
    <text evidence="3">The sequence shown here is derived from an EMBL/GenBank/DDBJ whole genome shotgun (WGS) entry which is preliminary data.</text>
</comment>
<organism evidence="3 4">
    <name type="scientific">Anaeromicrobium sediminis</name>
    <dbReference type="NCBI Taxonomy" id="1478221"/>
    <lineage>
        <taxon>Bacteria</taxon>
        <taxon>Bacillati</taxon>
        <taxon>Bacillota</taxon>
        <taxon>Clostridia</taxon>
        <taxon>Peptostreptococcales</taxon>
        <taxon>Thermotaleaceae</taxon>
        <taxon>Anaeromicrobium</taxon>
    </lineage>
</organism>
<dbReference type="SMART" id="SM00530">
    <property type="entry name" value="HTH_XRE"/>
    <property type="match status" value="1"/>
</dbReference>
<dbReference type="PANTHER" id="PTHR46797">
    <property type="entry name" value="HTH-TYPE TRANSCRIPTIONAL REGULATOR"/>
    <property type="match status" value="1"/>
</dbReference>
<reference evidence="3 4" key="1">
    <citation type="submission" date="2017-06" db="EMBL/GenBank/DDBJ databases">
        <title>Draft genome sequence of anaerobic fermentative bacterium Anaeromicrobium sediminis DY2726D isolated from West Pacific Ocean sediments.</title>
        <authorList>
            <person name="Zeng X."/>
        </authorList>
    </citation>
    <scope>NUCLEOTIDE SEQUENCE [LARGE SCALE GENOMIC DNA]</scope>
    <source>
        <strain evidence="3 4">DY2726D</strain>
    </source>
</reference>
<evidence type="ECO:0000259" key="2">
    <source>
        <dbReference type="PROSITE" id="PS50943"/>
    </source>
</evidence>
<dbReference type="PANTHER" id="PTHR46797:SF25">
    <property type="entry name" value="TRANSCRIPTIONAL REGULATOR"/>
    <property type="match status" value="1"/>
</dbReference>
<dbReference type="Pfam" id="PF01381">
    <property type="entry name" value="HTH_3"/>
    <property type="match status" value="1"/>
</dbReference>
<dbReference type="AlphaFoldDB" id="A0A267MPG3"/>
<dbReference type="SUPFAM" id="SSF51182">
    <property type="entry name" value="RmlC-like cupins"/>
    <property type="match status" value="1"/>
</dbReference>
<dbReference type="OrthoDB" id="9814553at2"/>
<dbReference type="Proteomes" id="UP000216024">
    <property type="component" value="Unassembled WGS sequence"/>
</dbReference>
<dbReference type="GO" id="GO:0005829">
    <property type="term" value="C:cytosol"/>
    <property type="evidence" value="ECO:0007669"/>
    <property type="project" value="TreeGrafter"/>
</dbReference>
<keyword evidence="4" id="KW-1185">Reference proteome</keyword>
<dbReference type="CDD" id="cd02209">
    <property type="entry name" value="cupin_XRE_C"/>
    <property type="match status" value="1"/>
</dbReference>
<evidence type="ECO:0000313" key="3">
    <source>
        <dbReference type="EMBL" id="PAB60683.1"/>
    </source>
</evidence>
<dbReference type="InterPro" id="IPR010982">
    <property type="entry name" value="Lambda_DNA-bd_dom_sf"/>
</dbReference>
<dbReference type="RefSeq" id="WP_095131161.1">
    <property type="nucleotide sequence ID" value="NZ_NIBG01000002.1"/>
</dbReference>